<evidence type="ECO:0000256" key="3">
    <source>
        <dbReference type="PROSITE-ProRule" id="PRU00339"/>
    </source>
</evidence>
<dbReference type="KEGG" id="trs:Terro_0066"/>
<evidence type="ECO:0000256" key="1">
    <source>
        <dbReference type="ARBA" id="ARBA00022737"/>
    </source>
</evidence>
<dbReference type="InterPro" id="IPR019734">
    <property type="entry name" value="TPR_rpt"/>
</dbReference>
<dbReference type="InterPro" id="IPR011990">
    <property type="entry name" value="TPR-like_helical_dom_sf"/>
</dbReference>
<evidence type="ECO:0000256" key="4">
    <source>
        <dbReference type="SAM" id="MobiDB-lite"/>
    </source>
</evidence>
<evidence type="ECO:0000256" key="5">
    <source>
        <dbReference type="SAM" id="SignalP"/>
    </source>
</evidence>
<keyword evidence="5" id="KW-0732">Signal</keyword>
<feature type="region of interest" description="Disordered" evidence="4">
    <location>
        <begin position="244"/>
        <end position="273"/>
    </location>
</feature>
<dbReference type="SUPFAM" id="SSF48452">
    <property type="entry name" value="TPR-like"/>
    <property type="match status" value="1"/>
</dbReference>
<dbReference type="HOGENOM" id="CLU_1018558_0_0_0"/>
<dbReference type="RefSeq" id="WP_014783987.1">
    <property type="nucleotide sequence ID" value="NC_018014.1"/>
</dbReference>
<dbReference type="Gene3D" id="1.25.40.10">
    <property type="entry name" value="Tetratricopeptide repeat domain"/>
    <property type="match status" value="2"/>
</dbReference>
<keyword evidence="1" id="KW-0677">Repeat</keyword>
<keyword evidence="2 3" id="KW-0802">TPR repeat</keyword>
<dbReference type="InterPro" id="IPR051685">
    <property type="entry name" value="Ycf3/AcsC/BcsC/TPR_MFPF"/>
</dbReference>
<feature type="repeat" description="TPR" evidence="3">
    <location>
        <begin position="28"/>
        <end position="61"/>
    </location>
</feature>
<keyword evidence="7" id="KW-1185">Reference proteome</keyword>
<name>I3ZB00_TERRK</name>
<dbReference type="SMART" id="SM00028">
    <property type="entry name" value="TPR"/>
    <property type="match status" value="2"/>
</dbReference>
<proteinExistence type="predicted"/>
<reference evidence="6 7" key="1">
    <citation type="submission" date="2012-06" db="EMBL/GenBank/DDBJ databases">
        <title>Complete genome of Terriglobus roseus DSM 18391.</title>
        <authorList>
            <consortium name="US DOE Joint Genome Institute (JGI-PGF)"/>
            <person name="Lucas S."/>
            <person name="Copeland A."/>
            <person name="Lapidus A."/>
            <person name="Glavina del Rio T."/>
            <person name="Dalin E."/>
            <person name="Tice H."/>
            <person name="Bruce D."/>
            <person name="Goodwin L."/>
            <person name="Pitluck S."/>
            <person name="Peters L."/>
            <person name="Mikhailova N."/>
            <person name="Munk A.C.C."/>
            <person name="Kyrpides N."/>
            <person name="Mavromatis K."/>
            <person name="Ivanova N."/>
            <person name="Brettin T."/>
            <person name="Detter J.C."/>
            <person name="Han C."/>
            <person name="Larimer F."/>
            <person name="Land M."/>
            <person name="Hauser L."/>
            <person name="Markowitz V."/>
            <person name="Cheng J.-F."/>
            <person name="Hugenholtz P."/>
            <person name="Woyke T."/>
            <person name="Wu D."/>
            <person name="Brambilla E."/>
            <person name="Klenk H.-P."/>
            <person name="Eisen J.A."/>
        </authorList>
    </citation>
    <scope>NUCLEOTIDE SEQUENCE [LARGE SCALE GENOMIC DNA]</scope>
    <source>
        <strain evidence="7">DSM 18391 / NRRL B-41598 / KBS 63</strain>
    </source>
</reference>
<dbReference type="Proteomes" id="UP000006056">
    <property type="component" value="Chromosome"/>
</dbReference>
<protein>
    <submittedName>
        <fullName evidence="6">Tetratricopeptide repeat protein</fullName>
    </submittedName>
</protein>
<dbReference type="PROSITE" id="PS51257">
    <property type="entry name" value="PROKAR_LIPOPROTEIN"/>
    <property type="match status" value="1"/>
</dbReference>
<organism evidence="6 7">
    <name type="scientific">Terriglobus roseus (strain DSM 18391 / NRRL B-41598 / KBS 63)</name>
    <dbReference type="NCBI Taxonomy" id="926566"/>
    <lineage>
        <taxon>Bacteria</taxon>
        <taxon>Pseudomonadati</taxon>
        <taxon>Acidobacteriota</taxon>
        <taxon>Terriglobia</taxon>
        <taxon>Terriglobales</taxon>
        <taxon>Acidobacteriaceae</taxon>
        <taxon>Terriglobus</taxon>
    </lineage>
</organism>
<feature type="compositionally biased region" description="Basic and acidic residues" evidence="4">
    <location>
        <begin position="255"/>
        <end position="266"/>
    </location>
</feature>
<dbReference type="EMBL" id="CP003379">
    <property type="protein sequence ID" value="AFL86418.1"/>
    <property type="molecule type" value="Genomic_DNA"/>
</dbReference>
<dbReference type="PROSITE" id="PS50005">
    <property type="entry name" value="TPR"/>
    <property type="match status" value="2"/>
</dbReference>
<gene>
    <name evidence="6" type="ordered locus">Terro_0066</name>
</gene>
<dbReference type="eggNOG" id="COG0457">
    <property type="taxonomic scope" value="Bacteria"/>
</dbReference>
<evidence type="ECO:0000256" key="2">
    <source>
        <dbReference type="ARBA" id="ARBA00022803"/>
    </source>
</evidence>
<dbReference type="PANTHER" id="PTHR44943">
    <property type="entry name" value="CELLULOSE SYNTHASE OPERON PROTEIN C"/>
    <property type="match status" value="1"/>
</dbReference>
<evidence type="ECO:0000313" key="6">
    <source>
        <dbReference type="EMBL" id="AFL86418.1"/>
    </source>
</evidence>
<dbReference type="OrthoDB" id="111238at2"/>
<feature type="chain" id="PRO_5003683590" evidence="5">
    <location>
        <begin position="25"/>
        <end position="273"/>
    </location>
</feature>
<evidence type="ECO:0000313" key="7">
    <source>
        <dbReference type="Proteomes" id="UP000006056"/>
    </source>
</evidence>
<accession>I3ZB00</accession>
<feature type="repeat" description="TPR" evidence="3">
    <location>
        <begin position="107"/>
        <end position="140"/>
    </location>
</feature>
<feature type="signal peptide" evidence="5">
    <location>
        <begin position="1"/>
        <end position="24"/>
    </location>
</feature>
<dbReference type="Pfam" id="PF13181">
    <property type="entry name" value="TPR_8"/>
    <property type="match status" value="2"/>
</dbReference>
<dbReference type="AlphaFoldDB" id="I3ZB00"/>
<dbReference type="STRING" id="926566.Terro_0066"/>
<sequence length="273" mass="29781">MKANARVSATAALLLSLGMLTGCAKLKARDQLTKGVAAFKNAQYEQATNAFQKAIEYDPTYDTAKLYLATAYSYQVVPNAEDANNMKMANMAITGFKDYLAAHPGDKVSLQQLASIYRNIKKYPEAKDYEQQVIAVDPQDAEAHYTIGVVDWIEAYDNARKALAADGLTDAGDGNPKMSKATCAKIKEQNTALVEDGLKHLQQATTLNTTYDDALQYLNLTWRRKADLDCGNPAAVKADIANAEKASQDAMGARKINEQKKEEKATKGQVVAQ</sequence>
<dbReference type="PANTHER" id="PTHR44943:SF8">
    <property type="entry name" value="TPR REPEAT-CONTAINING PROTEIN MJ0263"/>
    <property type="match status" value="1"/>
</dbReference>